<dbReference type="InterPro" id="IPR033640">
    <property type="entry name" value="FAR_C"/>
</dbReference>
<dbReference type="GO" id="GO:0102965">
    <property type="term" value="F:alcohol-forming long-chain fatty acyl-CoA reductase activity"/>
    <property type="evidence" value="ECO:0007669"/>
    <property type="project" value="UniProtKB-EC"/>
</dbReference>
<protein>
    <recommendedName>
        <fullName evidence="10">Fatty acyl-CoA reductase</fullName>
        <ecNumber evidence="10">1.2.1.84</ecNumber>
    </recommendedName>
</protein>
<dbReference type="AlphaFoldDB" id="A0A1Y1KTF8"/>
<keyword evidence="3 10" id="KW-0444">Lipid biosynthesis</keyword>
<feature type="transmembrane region" description="Helical" evidence="10">
    <location>
        <begin position="477"/>
        <end position="499"/>
    </location>
</feature>
<dbReference type="InterPro" id="IPR026055">
    <property type="entry name" value="FAR"/>
</dbReference>
<reference evidence="13" key="1">
    <citation type="journal article" date="2016" name="Sci. Rep.">
        <title>Molecular characterization of firefly nuptial gifts: a multi-omics approach sheds light on postcopulatory sexual selection.</title>
        <authorList>
            <person name="Al-Wathiqui N."/>
            <person name="Fallon T.R."/>
            <person name="South A."/>
            <person name="Weng J.K."/>
            <person name="Lewis S.M."/>
        </authorList>
    </citation>
    <scope>NUCLEOTIDE SEQUENCE</scope>
</reference>
<dbReference type="FunFam" id="3.40.50.720:FF:000143">
    <property type="entry name" value="Fatty acyl-CoA reductase"/>
    <property type="match status" value="1"/>
</dbReference>
<dbReference type="OrthoDB" id="429813at2759"/>
<reference evidence="14" key="3">
    <citation type="submission" date="2019-08" db="EMBL/GenBank/DDBJ databases">
        <authorList>
            <consortium name="Photinus pyralis genome working group"/>
            <person name="Fallon T.R."/>
            <person name="Sander Lower S.E."/>
            <person name="Weng J.-K."/>
        </authorList>
    </citation>
    <scope>NUCLEOTIDE SEQUENCE</scope>
    <source>
        <strain evidence="14">1611_PpyrPB1</strain>
        <tissue evidence="14">Whole body</tissue>
    </source>
</reference>
<dbReference type="PANTHER" id="PTHR11011">
    <property type="entry name" value="MALE STERILITY PROTEIN 2-RELATED"/>
    <property type="match status" value="1"/>
</dbReference>
<dbReference type="PANTHER" id="PTHR11011:SF12">
    <property type="entry name" value="FATTY ACYL-COA REDUCTASE"/>
    <property type="match status" value="1"/>
</dbReference>
<dbReference type="GO" id="GO:0035336">
    <property type="term" value="P:long-chain fatty-acyl-CoA metabolic process"/>
    <property type="evidence" value="ECO:0007669"/>
    <property type="project" value="TreeGrafter"/>
</dbReference>
<evidence type="ECO:0000256" key="10">
    <source>
        <dbReference type="RuleBase" id="RU363097"/>
    </source>
</evidence>
<name>A0A1Y1KTF8_PHOPY</name>
<keyword evidence="10" id="KW-0560">Oxidoreductase</keyword>
<dbReference type="SUPFAM" id="SSF51735">
    <property type="entry name" value="NAD(P)-binding Rossmann-fold domains"/>
    <property type="match status" value="1"/>
</dbReference>
<keyword evidence="8 10" id="KW-0472">Membrane</keyword>
<dbReference type="EMBL" id="VVIM01000007">
    <property type="protein sequence ID" value="KAB0796000.1"/>
    <property type="molecule type" value="Genomic_DNA"/>
</dbReference>
<keyword evidence="6 10" id="KW-1133">Transmembrane helix</keyword>
<evidence type="ECO:0000256" key="6">
    <source>
        <dbReference type="ARBA" id="ARBA00022989"/>
    </source>
</evidence>
<evidence type="ECO:0000313" key="14">
    <source>
        <dbReference type="EMBL" id="KAB0796000.1"/>
    </source>
</evidence>
<evidence type="ECO:0000259" key="12">
    <source>
        <dbReference type="Pfam" id="PF07993"/>
    </source>
</evidence>
<reference evidence="14 15" key="2">
    <citation type="journal article" date="2018" name="Elife">
        <title>Firefly genomes illuminate parallel origins of bioluminescence in beetles.</title>
        <authorList>
            <person name="Fallon T.R."/>
            <person name="Lower S.E."/>
            <person name="Chang C.H."/>
            <person name="Bessho-Uehara M."/>
            <person name="Martin G.J."/>
            <person name="Bewick A.J."/>
            <person name="Behringer M."/>
            <person name="Debat H.J."/>
            <person name="Wong I."/>
            <person name="Day J.C."/>
            <person name="Suvorov A."/>
            <person name="Silva C.J."/>
            <person name="Stanger-Hall K.F."/>
            <person name="Hall D.W."/>
            <person name="Schmitz R.J."/>
            <person name="Nelson D.R."/>
            <person name="Lewis S.M."/>
            <person name="Shigenobu S."/>
            <person name="Bybee S.M."/>
            <person name="Larracuente A.M."/>
            <person name="Oba Y."/>
            <person name="Weng J.K."/>
        </authorList>
    </citation>
    <scope>NUCLEOTIDE SEQUENCE [LARGE SCALE GENOMIC DNA]</scope>
    <source>
        <strain evidence="14">1611_PpyrPB1</strain>
        <tissue evidence="14">Whole body</tissue>
    </source>
</reference>
<evidence type="ECO:0000256" key="8">
    <source>
        <dbReference type="ARBA" id="ARBA00023136"/>
    </source>
</evidence>
<dbReference type="InterPro" id="IPR013120">
    <property type="entry name" value="FAR_NAD-bd"/>
</dbReference>
<dbReference type="Pfam" id="PF03015">
    <property type="entry name" value="Sterile"/>
    <property type="match status" value="1"/>
</dbReference>
<dbReference type="CDD" id="cd09071">
    <property type="entry name" value="FAR_C"/>
    <property type="match status" value="1"/>
</dbReference>
<evidence type="ECO:0000256" key="4">
    <source>
        <dbReference type="ARBA" id="ARBA00022692"/>
    </source>
</evidence>
<dbReference type="Pfam" id="PF07993">
    <property type="entry name" value="NAD_binding_4"/>
    <property type="match status" value="1"/>
</dbReference>
<evidence type="ECO:0000313" key="13">
    <source>
        <dbReference type="EMBL" id="JAV64682.1"/>
    </source>
</evidence>
<dbReference type="Gene3D" id="3.40.50.720">
    <property type="entry name" value="NAD(P)-binding Rossmann-like Domain"/>
    <property type="match status" value="1"/>
</dbReference>
<feature type="transmembrane region" description="Helical" evidence="10">
    <location>
        <begin position="370"/>
        <end position="388"/>
    </location>
</feature>
<dbReference type="EC" id="1.2.1.84" evidence="10"/>
<accession>A0A1Y1KTF8</accession>
<evidence type="ECO:0000256" key="9">
    <source>
        <dbReference type="ARBA" id="ARBA00052530"/>
    </source>
</evidence>
<comment type="catalytic activity">
    <reaction evidence="9 10">
        <text>a long-chain fatty acyl-CoA + 2 NADPH + 2 H(+) = a long-chain primary fatty alcohol + 2 NADP(+) + CoA</text>
        <dbReference type="Rhea" id="RHEA:52716"/>
        <dbReference type="ChEBI" id="CHEBI:15378"/>
        <dbReference type="ChEBI" id="CHEBI:57287"/>
        <dbReference type="ChEBI" id="CHEBI:57783"/>
        <dbReference type="ChEBI" id="CHEBI:58349"/>
        <dbReference type="ChEBI" id="CHEBI:77396"/>
        <dbReference type="ChEBI" id="CHEBI:83139"/>
        <dbReference type="EC" id="1.2.1.84"/>
    </reaction>
</comment>
<evidence type="ECO:0000259" key="11">
    <source>
        <dbReference type="Pfam" id="PF03015"/>
    </source>
</evidence>
<dbReference type="InterPro" id="IPR036291">
    <property type="entry name" value="NAD(P)-bd_dom_sf"/>
</dbReference>
<dbReference type="Proteomes" id="UP000327044">
    <property type="component" value="Unassembled WGS sequence"/>
</dbReference>
<keyword evidence="4 10" id="KW-0812">Transmembrane</keyword>
<sequence>MIAEDLRPNPELRGTGPIAEWYKGQSIFITGATGFMGKVLLEKLLFQCNGIKNIYILARSKRGKTPHERLQDMWKLPVFERLRKHEPDALKKIVPLIGDCLTDNLGLTEDDRNLIRENVSIVFHCAATLKLEAKLKDAIEHNTAGTEKVLQLAKEIKNLKAFVHLSTAFCSADLPEFKEKVYRTAENPGEIIQVAKWIKDDALEVATPLTIHPHPNTYTYTKRLAETLVADEYPHLPVVIARPSIVTPAVMEPVPGWVDSLNGPMGIMIAAGKGVIRSMLVKSDSRGQVVPVDIAINALIVIAWKIGSAKERPPEIPVYNMTTDPVIKITWGEVLTMGKKIAYECPFEGQIWYPDGDLRLSKFVHQLCCFFFHWIPAYLIDFLMLILGQKRFMVRLMRRIDDGLQLLQFFTTRDWSFESKNFFALTTDITPVERKLYSMDFEIIPIYEYLTVCVLGARQYIMKEDLSTIPRCRRIQFVLYLVDRSFKLAFYLGLIWILYCCSESVQNIFDCVGTVLQRFPFLGFFIPNNKSL</sequence>
<comment type="function">
    <text evidence="10">Catalyzes the reduction of fatty acyl-CoA to fatty alcohols.</text>
</comment>
<evidence type="ECO:0000313" key="15">
    <source>
        <dbReference type="Proteomes" id="UP000327044"/>
    </source>
</evidence>
<dbReference type="InParanoid" id="A0A1Y1KTF8"/>
<dbReference type="CDD" id="cd05236">
    <property type="entry name" value="FAR-N_SDR_e"/>
    <property type="match status" value="1"/>
</dbReference>
<dbReference type="EMBL" id="GEZM01074076">
    <property type="protein sequence ID" value="JAV64682.1"/>
    <property type="molecule type" value="Transcribed_RNA"/>
</dbReference>
<gene>
    <name evidence="14" type="ORF">PPYR_10061</name>
</gene>
<evidence type="ECO:0000256" key="7">
    <source>
        <dbReference type="ARBA" id="ARBA00023098"/>
    </source>
</evidence>
<organism evidence="13">
    <name type="scientific">Photinus pyralis</name>
    <name type="common">Common eastern firefly</name>
    <name type="synonym">Lampyris pyralis</name>
    <dbReference type="NCBI Taxonomy" id="7054"/>
    <lineage>
        <taxon>Eukaryota</taxon>
        <taxon>Metazoa</taxon>
        <taxon>Ecdysozoa</taxon>
        <taxon>Arthropoda</taxon>
        <taxon>Hexapoda</taxon>
        <taxon>Insecta</taxon>
        <taxon>Pterygota</taxon>
        <taxon>Neoptera</taxon>
        <taxon>Endopterygota</taxon>
        <taxon>Coleoptera</taxon>
        <taxon>Polyphaga</taxon>
        <taxon>Elateriformia</taxon>
        <taxon>Elateroidea</taxon>
        <taxon>Lampyridae</taxon>
        <taxon>Lampyrinae</taxon>
        <taxon>Photinus</taxon>
    </lineage>
</organism>
<evidence type="ECO:0000256" key="3">
    <source>
        <dbReference type="ARBA" id="ARBA00022516"/>
    </source>
</evidence>
<dbReference type="GO" id="GO:0080019">
    <property type="term" value="F:alcohol-forming very long-chain fatty acyl-CoA reductase activity"/>
    <property type="evidence" value="ECO:0007669"/>
    <property type="project" value="InterPro"/>
</dbReference>
<keyword evidence="7 10" id="KW-0443">Lipid metabolism</keyword>
<comment type="subcellular location">
    <subcellularLocation>
        <location evidence="1">Membrane</location>
        <topology evidence="1">Multi-pass membrane protein</topology>
    </subcellularLocation>
</comment>
<proteinExistence type="inferred from homology"/>
<dbReference type="GO" id="GO:0016020">
    <property type="term" value="C:membrane"/>
    <property type="evidence" value="ECO:0007669"/>
    <property type="project" value="UniProtKB-SubCell"/>
</dbReference>
<dbReference type="GO" id="GO:0005777">
    <property type="term" value="C:peroxisome"/>
    <property type="evidence" value="ECO:0007669"/>
    <property type="project" value="TreeGrafter"/>
</dbReference>
<feature type="domain" description="Fatty acyl-CoA reductase C-terminal" evidence="11">
    <location>
        <begin position="372"/>
        <end position="464"/>
    </location>
</feature>
<evidence type="ECO:0000256" key="1">
    <source>
        <dbReference type="ARBA" id="ARBA00004141"/>
    </source>
</evidence>
<comment type="similarity">
    <text evidence="2 10">Belongs to the fatty acyl-CoA reductase family.</text>
</comment>
<keyword evidence="5 10" id="KW-0521">NADP</keyword>
<keyword evidence="15" id="KW-1185">Reference proteome</keyword>
<evidence type="ECO:0000256" key="5">
    <source>
        <dbReference type="ARBA" id="ARBA00022857"/>
    </source>
</evidence>
<dbReference type="FunCoup" id="A0A1Y1KTF8">
    <property type="interactions" value="73"/>
</dbReference>
<feature type="domain" description="Thioester reductase (TE)" evidence="12">
    <location>
        <begin position="29"/>
        <end position="298"/>
    </location>
</feature>
<evidence type="ECO:0000256" key="2">
    <source>
        <dbReference type="ARBA" id="ARBA00005928"/>
    </source>
</evidence>